<protein>
    <submittedName>
        <fullName evidence="1">Uncharacterized protein</fullName>
    </submittedName>
</protein>
<dbReference type="Proteomes" id="UP000324748">
    <property type="component" value="Unassembled WGS sequence"/>
</dbReference>
<gene>
    <name evidence="1" type="ORF">PGT21_029298</name>
</gene>
<evidence type="ECO:0000313" key="2">
    <source>
        <dbReference type="Proteomes" id="UP000324748"/>
    </source>
</evidence>
<sequence>MVFRTFSARFFRAPTDLLSFFFIISWQAGAYPVARDRHLQAGRGISRGQRSSLELFPLVSLEHRQISCHFFLSSQGKPGHIPWPEIVFRAFLKQLDYRTYPARSRSVAVLPRPQRTLSALSSS</sequence>
<comment type="caution">
    <text evidence="1">The sequence shown here is derived from an EMBL/GenBank/DDBJ whole genome shotgun (WGS) entry which is preliminary data.</text>
</comment>
<name>A0A5B0NGY7_PUCGR</name>
<dbReference type="AlphaFoldDB" id="A0A5B0NGY7"/>
<evidence type="ECO:0000313" key="1">
    <source>
        <dbReference type="EMBL" id="KAA1087340.1"/>
    </source>
</evidence>
<dbReference type="EMBL" id="VSWC01000105">
    <property type="protein sequence ID" value="KAA1087340.1"/>
    <property type="molecule type" value="Genomic_DNA"/>
</dbReference>
<organism evidence="1 2">
    <name type="scientific">Puccinia graminis f. sp. tritici</name>
    <dbReference type="NCBI Taxonomy" id="56615"/>
    <lineage>
        <taxon>Eukaryota</taxon>
        <taxon>Fungi</taxon>
        <taxon>Dikarya</taxon>
        <taxon>Basidiomycota</taxon>
        <taxon>Pucciniomycotina</taxon>
        <taxon>Pucciniomycetes</taxon>
        <taxon>Pucciniales</taxon>
        <taxon>Pucciniaceae</taxon>
        <taxon>Puccinia</taxon>
    </lineage>
</organism>
<accession>A0A5B0NGY7</accession>
<reference evidence="1 2" key="1">
    <citation type="submission" date="2019-05" db="EMBL/GenBank/DDBJ databases">
        <title>Emergence of the Ug99 lineage of the wheat stem rust pathogen through somatic hybridization.</title>
        <authorList>
            <person name="Li F."/>
            <person name="Upadhyaya N.M."/>
            <person name="Sperschneider J."/>
            <person name="Matny O."/>
            <person name="Nguyen-Phuc H."/>
            <person name="Mago R."/>
            <person name="Raley C."/>
            <person name="Miller M.E."/>
            <person name="Silverstein K.A.T."/>
            <person name="Henningsen E."/>
            <person name="Hirsch C.D."/>
            <person name="Visser B."/>
            <person name="Pretorius Z.A."/>
            <person name="Steffenson B.J."/>
            <person name="Schwessinger B."/>
            <person name="Dodds P.N."/>
            <person name="Figueroa M."/>
        </authorList>
    </citation>
    <scope>NUCLEOTIDE SEQUENCE [LARGE SCALE GENOMIC DNA]</scope>
    <source>
        <strain evidence="1">21-0</strain>
    </source>
</reference>
<proteinExistence type="predicted"/>
<keyword evidence="2" id="KW-1185">Reference proteome</keyword>